<dbReference type="GO" id="GO:0005737">
    <property type="term" value="C:cytoplasm"/>
    <property type="evidence" value="ECO:0007669"/>
    <property type="project" value="TreeGrafter"/>
</dbReference>
<keyword evidence="8" id="KW-1185">Reference proteome</keyword>
<feature type="non-terminal residue" evidence="7">
    <location>
        <position position="248"/>
    </location>
</feature>
<comment type="similarity">
    <text evidence="1">Belongs to the H-rev107 family.</text>
</comment>
<dbReference type="InterPro" id="IPR051496">
    <property type="entry name" value="H-rev107_PLA/AT"/>
</dbReference>
<comment type="caution">
    <text evidence="7">The sequence shown here is derived from an EMBL/GenBank/DDBJ whole genome shotgun (WGS) entry which is preliminary data.</text>
</comment>
<evidence type="ECO:0000256" key="4">
    <source>
        <dbReference type="ARBA" id="ARBA00023098"/>
    </source>
</evidence>
<evidence type="ECO:0000256" key="1">
    <source>
        <dbReference type="ARBA" id="ARBA00007824"/>
    </source>
</evidence>
<dbReference type="Gene3D" id="3.90.1720.10">
    <property type="entry name" value="endopeptidase domain like (from Nostoc punctiforme)"/>
    <property type="match status" value="1"/>
</dbReference>
<evidence type="ECO:0000259" key="6">
    <source>
        <dbReference type="PROSITE" id="PS51934"/>
    </source>
</evidence>
<feature type="region of interest" description="Disordered" evidence="5">
    <location>
        <begin position="189"/>
        <end position="222"/>
    </location>
</feature>
<dbReference type="OrthoDB" id="421951at2759"/>
<keyword evidence="3" id="KW-0378">Hydrolase</keyword>
<dbReference type="GO" id="GO:0016410">
    <property type="term" value="F:N-acyltransferase activity"/>
    <property type="evidence" value="ECO:0007669"/>
    <property type="project" value="TreeGrafter"/>
</dbReference>
<evidence type="ECO:0000313" key="7">
    <source>
        <dbReference type="EMBL" id="RUS86147.1"/>
    </source>
</evidence>
<name>A0A433TX98_ELYCH</name>
<proteinExistence type="inferred from homology"/>
<keyword evidence="4" id="KW-0443">Lipid metabolism</keyword>
<dbReference type="AlphaFoldDB" id="A0A433TX98"/>
<keyword evidence="2" id="KW-0808">Transferase</keyword>
<organism evidence="7 8">
    <name type="scientific">Elysia chlorotica</name>
    <name type="common">Eastern emerald elysia</name>
    <name type="synonym">Sea slug</name>
    <dbReference type="NCBI Taxonomy" id="188477"/>
    <lineage>
        <taxon>Eukaryota</taxon>
        <taxon>Metazoa</taxon>
        <taxon>Spiralia</taxon>
        <taxon>Lophotrochozoa</taxon>
        <taxon>Mollusca</taxon>
        <taxon>Gastropoda</taxon>
        <taxon>Heterobranchia</taxon>
        <taxon>Euthyneura</taxon>
        <taxon>Panpulmonata</taxon>
        <taxon>Sacoglossa</taxon>
        <taxon>Placobranchoidea</taxon>
        <taxon>Plakobranchidae</taxon>
        <taxon>Elysia</taxon>
    </lineage>
</organism>
<dbReference type="GO" id="GO:0004623">
    <property type="term" value="F:phospholipase A2 activity"/>
    <property type="evidence" value="ECO:0007669"/>
    <property type="project" value="TreeGrafter"/>
</dbReference>
<dbReference type="STRING" id="188477.A0A433TX98"/>
<dbReference type="PANTHER" id="PTHR13943:SF77">
    <property type="entry name" value="LRAT DOMAIN-CONTAINING PROTEIN"/>
    <property type="match status" value="1"/>
</dbReference>
<dbReference type="Pfam" id="PF04970">
    <property type="entry name" value="LRAT"/>
    <property type="match status" value="1"/>
</dbReference>
<evidence type="ECO:0000313" key="8">
    <source>
        <dbReference type="Proteomes" id="UP000271974"/>
    </source>
</evidence>
<dbReference type="GO" id="GO:0070292">
    <property type="term" value="P:N-acylphosphatidylethanolamine metabolic process"/>
    <property type="evidence" value="ECO:0007669"/>
    <property type="project" value="TreeGrafter"/>
</dbReference>
<dbReference type="Proteomes" id="UP000271974">
    <property type="component" value="Unassembled WGS sequence"/>
</dbReference>
<protein>
    <recommendedName>
        <fullName evidence="6">LRAT domain-containing protein</fullName>
    </recommendedName>
</protein>
<evidence type="ECO:0000256" key="5">
    <source>
        <dbReference type="SAM" id="MobiDB-lite"/>
    </source>
</evidence>
<gene>
    <name evidence="7" type="ORF">EGW08_006095</name>
</gene>
<dbReference type="PANTHER" id="PTHR13943">
    <property type="entry name" value="HRAS-LIKE SUPPRESSOR - RELATED"/>
    <property type="match status" value="1"/>
</dbReference>
<dbReference type="PROSITE" id="PS51934">
    <property type="entry name" value="LRAT"/>
    <property type="match status" value="1"/>
</dbReference>
<evidence type="ECO:0000256" key="3">
    <source>
        <dbReference type="ARBA" id="ARBA00022801"/>
    </source>
</evidence>
<dbReference type="EMBL" id="RQTK01000149">
    <property type="protein sequence ID" value="RUS86147.1"/>
    <property type="molecule type" value="Genomic_DNA"/>
</dbReference>
<dbReference type="InterPro" id="IPR007053">
    <property type="entry name" value="LRAT_dom"/>
</dbReference>
<feature type="domain" description="LRAT" evidence="6">
    <location>
        <begin position="31"/>
        <end position="150"/>
    </location>
</feature>
<accession>A0A433TX98</accession>
<sequence>MGSSASVQRTCNVGVLTENRTTLASLEPGDLVKFQRCGYYHWAVYTGDGNVVHVTEQTDREAASHKSLVSASLDLSKVHISVQSFLAVAGSGLAYKANDRDLDWSPLPGDEIVERAMNFVGIGDVRYNLLTCNCEHFAKWCRYNRFQSDQIDNLKIYKPKIFMKTVLSALDAAKNKLKTHISKGGNSLEIQNFDTGTKRRDVPSPRAVGKQGSNNMRESDDDMRDKMKEIGMSCDLSLSLSSVSYSEK</sequence>
<reference evidence="7 8" key="1">
    <citation type="submission" date="2019-01" db="EMBL/GenBank/DDBJ databases">
        <title>A draft genome assembly of the solar-powered sea slug Elysia chlorotica.</title>
        <authorList>
            <person name="Cai H."/>
            <person name="Li Q."/>
            <person name="Fang X."/>
            <person name="Li J."/>
            <person name="Curtis N.E."/>
            <person name="Altenburger A."/>
            <person name="Shibata T."/>
            <person name="Feng M."/>
            <person name="Maeda T."/>
            <person name="Schwartz J.A."/>
            <person name="Shigenobu S."/>
            <person name="Lundholm N."/>
            <person name="Nishiyama T."/>
            <person name="Yang H."/>
            <person name="Hasebe M."/>
            <person name="Li S."/>
            <person name="Pierce S.K."/>
            <person name="Wang J."/>
        </authorList>
    </citation>
    <scope>NUCLEOTIDE SEQUENCE [LARGE SCALE GENOMIC DNA]</scope>
    <source>
        <strain evidence="7">EC2010</strain>
        <tissue evidence="7">Whole organism of an adult</tissue>
    </source>
</reference>
<evidence type="ECO:0000256" key="2">
    <source>
        <dbReference type="ARBA" id="ARBA00022679"/>
    </source>
</evidence>
<dbReference type="GO" id="GO:0008970">
    <property type="term" value="F:phospholipase A1 activity"/>
    <property type="evidence" value="ECO:0007669"/>
    <property type="project" value="TreeGrafter"/>
</dbReference>